<dbReference type="PATRIC" id="fig|1203610.3.peg.3970"/>
<evidence type="ECO:0000259" key="1">
    <source>
        <dbReference type="Pfam" id="PF12674"/>
    </source>
</evidence>
<comment type="caution">
    <text evidence="2">The sequence shown here is derived from an EMBL/GenBank/DDBJ whole genome shotgun (WGS) entry which is preliminary data.</text>
</comment>
<dbReference type="HOGENOM" id="CLU_175260_0_0_10"/>
<dbReference type="InterPro" id="IPR025868">
    <property type="entry name" value="Zn_ribbon_dom_put"/>
</dbReference>
<feature type="domain" description="Putative zinc ribbon" evidence="1">
    <location>
        <begin position="5"/>
        <end position="89"/>
    </location>
</feature>
<gene>
    <name evidence="2" type="ORF">HMPREF1536_03893</name>
</gene>
<dbReference type="AlphaFoldDB" id="A0A0F5J7X6"/>
<dbReference type="EMBL" id="AQHW01000018">
    <property type="protein sequence ID" value="KKB53909.1"/>
    <property type="molecule type" value="Genomic_DNA"/>
</dbReference>
<sequence length="91" mass="10699">MENKYCQSCGMPLQNQDELGTNSDGSRNEEYCCYCFKDGAFTMDCTMEQMIEHCAQFVDEFNKDSEVVYTKEDAITNMKIYFPTLKRWKVQ</sequence>
<protein>
    <recommendedName>
        <fullName evidence="1">Putative zinc ribbon domain-containing protein</fullName>
    </recommendedName>
</protein>
<evidence type="ECO:0000313" key="3">
    <source>
        <dbReference type="Proteomes" id="UP000033035"/>
    </source>
</evidence>
<evidence type="ECO:0000313" key="2">
    <source>
        <dbReference type="EMBL" id="KKB53909.1"/>
    </source>
</evidence>
<reference evidence="2 3" key="1">
    <citation type="submission" date="2013-04" db="EMBL/GenBank/DDBJ databases">
        <title>The Genome Sequence of Parabacteroides gordonii DSM 23371.</title>
        <authorList>
            <consortium name="The Broad Institute Genomics Platform"/>
            <person name="Earl A."/>
            <person name="Ward D."/>
            <person name="Feldgarden M."/>
            <person name="Gevers D."/>
            <person name="Martens E."/>
            <person name="Sakamoto M."/>
            <person name="Benno Y."/>
            <person name="Suzuki N."/>
            <person name="Matsunaga N."/>
            <person name="Koshihara K."/>
            <person name="Seki M."/>
            <person name="Komiya H."/>
            <person name="Walker B."/>
            <person name="Young S."/>
            <person name="Zeng Q."/>
            <person name="Gargeya S."/>
            <person name="Fitzgerald M."/>
            <person name="Haas B."/>
            <person name="Abouelleil A."/>
            <person name="Allen A.W."/>
            <person name="Alvarado L."/>
            <person name="Arachchi H.M."/>
            <person name="Berlin A.M."/>
            <person name="Chapman S.B."/>
            <person name="Gainer-Dewar J."/>
            <person name="Goldberg J."/>
            <person name="Griggs A."/>
            <person name="Gujja S."/>
            <person name="Hansen M."/>
            <person name="Howarth C."/>
            <person name="Imamovic A."/>
            <person name="Ireland A."/>
            <person name="Larimer J."/>
            <person name="McCowan C."/>
            <person name="Murphy C."/>
            <person name="Pearson M."/>
            <person name="Poon T.W."/>
            <person name="Priest M."/>
            <person name="Roberts A."/>
            <person name="Saif S."/>
            <person name="Shea T."/>
            <person name="Sisk P."/>
            <person name="Sykes S."/>
            <person name="Wortman J."/>
            <person name="Nusbaum C."/>
            <person name="Birren B."/>
        </authorList>
    </citation>
    <scope>NUCLEOTIDE SEQUENCE [LARGE SCALE GENOMIC DNA]</scope>
    <source>
        <strain evidence="2 3">MS-1</strain>
    </source>
</reference>
<name>A0A0F5J7X6_9BACT</name>
<dbReference type="RefSeq" id="WP_028728931.1">
    <property type="nucleotide sequence ID" value="NZ_AUAE01000045.1"/>
</dbReference>
<dbReference type="Proteomes" id="UP000033035">
    <property type="component" value="Unassembled WGS sequence"/>
</dbReference>
<organism evidence="2 3">
    <name type="scientific">Parabacteroides gordonii MS-1 = DSM 23371</name>
    <dbReference type="NCBI Taxonomy" id="1203610"/>
    <lineage>
        <taxon>Bacteria</taxon>
        <taxon>Pseudomonadati</taxon>
        <taxon>Bacteroidota</taxon>
        <taxon>Bacteroidia</taxon>
        <taxon>Bacteroidales</taxon>
        <taxon>Tannerellaceae</taxon>
        <taxon>Parabacteroides</taxon>
    </lineage>
</organism>
<dbReference type="Pfam" id="PF12674">
    <property type="entry name" value="Zn_ribbon_2"/>
    <property type="match status" value="1"/>
</dbReference>
<dbReference type="STRING" id="1203610.HMPREF1536_03893"/>
<accession>A0A0F5J7X6</accession>
<proteinExistence type="predicted"/>
<keyword evidence="3" id="KW-1185">Reference proteome</keyword>